<dbReference type="AlphaFoldDB" id="A0AAV4Q4R2"/>
<dbReference type="Proteomes" id="UP001054837">
    <property type="component" value="Unassembled WGS sequence"/>
</dbReference>
<evidence type="ECO:0000313" key="1">
    <source>
        <dbReference type="EMBL" id="GIY03005.1"/>
    </source>
</evidence>
<evidence type="ECO:0000313" key="2">
    <source>
        <dbReference type="Proteomes" id="UP001054837"/>
    </source>
</evidence>
<dbReference type="EMBL" id="BPLQ01003766">
    <property type="protein sequence ID" value="GIY03005.1"/>
    <property type="molecule type" value="Genomic_DNA"/>
</dbReference>
<accession>A0AAV4Q4R2</accession>
<reference evidence="1 2" key="1">
    <citation type="submission" date="2021-06" db="EMBL/GenBank/DDBJ databases">
        <title>Caerostris darwini draft genome.</title>
        <authorList>
            <person name="Kono N."/>
            <person name="Arakawa K."/>
        </authorList>
    </citation>
    <scope>NUCLEOTIDE SEQUENCE [LARGE SCALE GENOMIC DNA]</scope>
</reference>
<comment type="caution">
    <text evidence="1">The sequence shown here is derived from an EMBL/GenBank/DDBJ whole genome shotgun (WGS) entry which is preliminary data.</text>
</comment>
<gene>
    <name evidence="1" type="ORF">CDAR_407751</name>
</gene>
<name>A0AAV4Q4R2_9ARAC</name>
<keyword evidence="2" id="KW-1185">Reference proteome</keyword>
<sequence length="128" mass="15445">MHLKRGSCFRNNSSQSREPLRFDYWTSFFQMKFDVKKDTIAIFIARIRKHVKRLMEAGHPLEDMYPAFQSIRTLRPDFQGTVHILYRWPDKDFKLDKIEMELIAEENRIRQLMMMNEVVYGDVKQQGL</sequence>
<organism evidence="1 2">
    <name type="scientific">Caerostris darwini</name>
    <dbReference type="NCBI Taxonomy" id="1538125"/>
    <lineage>
        <taxon>Eukaryota</taxon>
        <taxon>Metazoa</taxon>
        <taxon>Ecdysozoa</taxon>
        <taxon>Arthropoda</taxon>
        <taxon>Chelicerata</taxon>
        <taxon>Arachnida</taxon>
        <taxon>Araneae</taxon>
        <taxon>Araneomorphae</taxon>
        <taxon>Entelegynae</taxon>
        <taxon>Araneoidea</taxon>
        <taxon>Araneidae</taxon>
        <taxon>Caerostris</taxon>
    </lineage>
</organism>
<proteinExistence type="predicted"/>
<protein>
    <submittedName>
        <fullName evidence="1">Uncharacterized protein</fullName>
    </submittedName>
</protein>